<dbReference type="InterPro" id="IPR008949">
    <property type="entry name" value="Isoprenoid_synthase_dom_sf"/>
</dbReference>
<comment type="caution">
    <text evidence="3">The sequence shown here is derived from an EMBL/GenBank/DDBJ whole genome shotgun (WGS) entry which is preliminary data.</text>
</comment>
<evidence type="ECO:0000313" key="4">
    <source>
        <dbReference type="Proteomes" id="UP001499990"/>
    </source>
</evidence>
<proteinExistence type="inferred from homology"/>
<dbReference type="RefSeq" id="WP_345043848.1">
    <property type="nucleotide sequence ID" value="NZ_BAAAYL010000001.1"/>
</dbReference>
<dbReference type="SFLD" id="SFLDS00005">
    <property type="entry name" value="Isoprenoid_Synthase_Type_I"/>
    <property type="match status" value="1"/>
</dbReference>
<accession>A0ABP6SM83</accession>
<keyword evidence="4" id="KW-1185">Reference proteome</keyword>
<dbReference type="SFLD" id="SFLDG01020">
    <property type="entry name" value="Terpene_Cyclase_Like_2"/>
    <property type="match status" value="1"/>
</dbReference>
<comment type="cofactor">
    <cofactor evidence="2">
        <name>Mg(2+)</name>
        <dbReference type="ChEBI" id="CHEBI:18420"/>
    </cofactor>
</comment>
<dbReference type="InterPro" id="IPR048128">
    <property type="entry name" value="Isoafr/prist_syn"/>
</dbReference>
<evidence type="ECO:0000256" key="1">
    <source>
        <dbReference type="ARBA" id="ARBA00023239"/>
    </source>
</evidence>
<dbReference type="Pfam" id="PF19086">
    <property type="entry name" value="Terpene_syn_C_2"/>
    <property type="match status" value="1"/>
</dbReference>
<keyword evidence="2" id="KW-0460">Magnesium</keyword>
<keyword evidence="1 2" id="KW-0456">Lyase</keyword>
<dbReference type="Proteomes" id="UP001499990">
    <property type="component" value="Unassembled WGS sequence"/>
</dbReference>
<protein>
    <recommendedName>
        <fullName evidence="2">Terpene synthase</fullName>
        <ecNumber evidence="2">4.2.3.-</ecNumber>
    </recommendedName>
</protein>
<keyword evidence="2" id="KW-0479">Metal-binding</keyword>
<dbReference type="EC" id="4.2.3.-" evidence="2"/>
<evidence type="ECO:0000256" key="2">
    <source>
        <dbReference type="RuleBase" id="RU366034"/>
    </source>
</evidence>
<name>A0ABP6SM83_9ACTN</name>
<dbReference type="PANTHER" id="PTHR35201:SF4">
    <property type="entry name" value="BETA-PINACENE SYNTHASE-RELATED"/>
    <property type="match status" value="1"/>
</dbReference>
<dbReference type="Gene3D" id="1.10.600.10">
    <property type="entry name" value="Farnesyl Diphosphate Synthase"/>
    <property type="match status" value="1"/>
</dbReference>
<comment type="similarity">
    <text evidence="2">Belongs to the terpene synthase family.</text>
</comment>
<reference evidence="4" key="1">
    <citation type="journal article" date="2019" name="Int. J. Syst. Evol. Microbiol.">
        <title>The Global Catalogue of Microorganisms (GCM) 10K type strain sequencing project: providing services to taxonomists for standard genome sequencing and annotation.</title>
        <authorList>
            <consortium name="The Broad Institute Genomics Platform"/>
            <consortium name="The Broad Institute Genome Sequencing Center for Infectious Disease"/>
            <person name="Wu L."/>
            <person name="Ma J."/>
        </authorList>
    </citation>
    <scope>NUCLEOTIDE SEQUENCE [LARGE SCALE GENOMIC DNA]</scope>
    <source>
        <strain evidence="4">JCM 9651</strain>
    </source>
</reference>
<dbReference type="PANTHER" id="PTHR35201">
    <property type="entry name" value="TERPENE SYNTHASE"/>
    <property type="match status" value="1"/>
</dbReference>
<dbReference type="EMBL" id="BAAAYL010000001">
    <property type="protein sequence ID" value="GAA3379265.1"/>
    <property type="molecule type" value="Genomic_DNA"/>
</dbReference>
<dbReference type="SUPFAM" id="SSF48576">
    <property type="entry name" value="Terpenoid synthases"/>
    <property type="match status" value="1"/>
</dbReference>
<sequence>METHRIRALRNGLVRTPFPARCHPGHDHGRLHTLQWLDRFGMLSGERATAEYDAMRLELLMAYFYPDAGPEDLRLASDLMGWFFVFDDQFDGSLGQRPEAVARLVDSVMRVMHEDTVRPHESGDPLAESFRDLWQRVSKGMPPLWRNRFRDHWRDYLTAYHWEALNRTRQGTLPLAGFLQGRRDSIGVQPCLDLVERNGRYALPRELHQGAPLAEMRKITADVVIFVNDIVSVDKELAAGDVNNSVIILHKETGRTVDDAVRHVALLANSRLARFQELAAGIGGTLGDMGVPEDVRDQVDHYVDGMRMLMSGNLAWSLQTARYSEEGIAAVSQGRERPWAHLFRENARSS</sequence>
<gene>
    <name evidence="3" type="ORF">GCM10020367_62120</name>
</gene>
<dbReference type="NCBIfam" id="NF041624">
    <property type="entry name" value="isoafr_syn"/>
    <property type="match status" value="1"/>
</dbReference>
<organism evidence="3 4">
    <name type="scientific">Streptomyces sannanensis</name>
    <dbReference type="NCBI Taxonomy" id="285536"/>
    <lineage>
        <taxon>Bacteria</taxon>
        <taxon>Bacillati</taxon>
        <taxon>Actinomycetota</taxon>
        <taxon>Actinomycetes</taxon>
        <taxon>Kitasatosporales</taxon>
        <taxon>Streptomycetaceae</taxon>
        <taxon>Streptomyces</taxon>
    </lineage>
</organism>
<dbReference type="InterPro" id="IPR034686">
    <property type="entry name" value="Terpene_cyclase-like_2"/>
</dbReference>
<evidence type="ECO:0000313" key="3">
    <source>
        <dbReference type="EMBL" id="GAA3379265.1"/>
    </source>
</evidence>